<dbReference type="Pfam" id="PF05345">
    <property type="entry name" value="He_PIG"/>
    <property type="match status" value="1"/>
</dbReference>
<dbReference type="AlphaFoldDB" id="A0A1B9GC49"/>
<feature type="compositionally biased region" description="Polar residues" evidence="1">
    <location>
        <begin position="858"/>
        <end position="867"/>
    </location>
</feature>
<reference evidence="6" key="2">
    <citation type="submission" date="2013-07" db="EMBL/GenBank/DDBJ databases">
        <authorList>
            <consortium name="The Broad Institute Genome Sequencing Platform"/>
            <person name="Cuomo C."/>
            <person name="Litvintseva A."/>
            <person name="Chen Y."/>
            <person name="Heitman J."/>
            <person name="Sun S."/>
            <person name="Springer D."/>
            <person name="Dromer F."/>
            <person name="Young S.K."/>
            <person name="Zeng Q."/>
            <person name="Gargeya S."/>
            <person name="Fitzgerald M."/>
            <person name="Abouelleil A."/>
            <person name="Alvarado L."/>
            <person name="Berlin A.M."/>
            <person name="Chapman S.B."/>
            <person name="Dewar J."/>
            <person name="Goldberg J."/>
            <person name="Griggs A."/>
            <person name="Gujja S."/>
            <person name="Hansen M."/>
            <person name="Howarth C."/>
            <person name="Imamovic A."/>
            <person name="Larimer J."/>
            <person name="McCowan C."/>
            <person name="Murphy C."/>
            <person name="Pearson M."/>
            <person name="Priest M."/>
            <person name="Roberts A."/>
            <person name="Saif S."/>
            <person name="Shea T."/>
            <person name="Sykes S."/>
            <person name="Wortman J."/>
            <person name="Nusbaum C."/>
            <person name="Birren B."/>
        </authorList>
    </citation>
    <scope>NUCLEOTIDE SEQUENCE</scope>
    <source>
        <strain evidence="6">CBS 10118</strain>
    </source>
</reference>
<sequence>MFPSTLITLLTLLPSLILAASIGGLSISHPLSQQFPPVARVDQPFQWTFSDSTFSPSSSLTYTAFNLPPWLSFTGTTRTFNGSPTSDDVGNRLVQITATTQDGQSTISDHINLSVSDHSGNLTLGHSIEDQLNSPDSTSITSTYPYGKSSIYYPGVRVPPNWSFSLGFTPSTFLAPTRVYYSASLVDGSPLPPWLSFNNQTVTFDGITPYSITDLDGRTVFEVVLSGSDVWGYSDIQQSFTIVISAHELTLAKSMVVNMTMGYNNDISLKGLLKSGLSIDGEEDINISDLTSVMVDTSAAGWSSYNPANMSIYGTPPNNQQNGELPLYVADKYGDTLNTTLKMAFYPSLFTSDKTQPEIMEIGKPNSISLAQYFRNSSIGNMNLTASFDPREASSWLSLSSDQKTLGGTPPEDTSYDSVTVTLRAQDLNTNAYSKSILTLSLSSNNSTIAHNHPHMHSHGLSMGTKAAIAIVCSLVGVLLLLFLLVQFRRKRSQARTREFNRSPNIEEEGADGKWSYEAAETPALEYVEKMGGDPATTQMLVLGRIDGGSSETVVGGGGEHGVIPHLRMGSNTSKGSTGSKIKKSFMTNPFFGKGGKSKIIPKISNPIIMPSLSNAAFQAQLAAAVDQAGIVKRSSTYSHSGSEEGGTPSYISGSQIDRSQNSSKLSQRSDLSIDRSTVLTQDSDSRFGHGGNSTVGNRTIQSSRASWESEPPFIWTTGDTPGPEGQSSRNGSIRSSRDSSGTHHSSIAVDPNAPTQRADFKITNIPISSSSKSTSSAISSMSRKILKREHERERAGSPIGSITSENEGISIDNIHFPTDSDLAHTETSSLSGDLDLNNGGVIIQTASRIDARRTLDSPATESLASSHTERMRAGSAASDRGVPSPVMTTHSRLVSFGKQRKVEVEHYGSNRQSMSHSAVVEASSTSIGLGIGIPGQRTFTPSPPPESPLPQPPTRAIVRPAPAPVPGSGSSTNGVPATQGRSPSPPSSLPSLPALPTLPSTTSTASKNSQKKSKARTITTSPQRILLGVSEPFHFYPPLSITPSNSSSSNNTNSTSGNGEVEYLAFVEKRLPSLKKGGSIIIKLVELPEWLHFEDGELWGVPRQQDRGEVEIRIVERGQGDERVVGRFSLEVVGR</sequence>
<keyword evidence="3" id="KW-0732">Signal</keyword>
<reference evidence="6" key="4">
    <citation type="submission" date="2024-02" db="EMBL/GenBank/DDBJ databases">
        <title>Comparative genomics of Cryptococcus and Kwoniella reveals pathogenesis evolution and contrasting modes of karyotype evolution via chromosome fusion or intercentromeric recombination.</title>
        <authorList>
            <person name="Coelho M.A."/>
            <person name="David-Palma M."/>
            <person name="Shea T."/>
            <person name="Bowers K."/>
            <person name="McGinley-Smith S."/>
            <person name="Mohammad A.W."/>
            <person name="Gnirke A."/>
            <person name="Yurkov A.M."/>
            <person name="Nowrousian M."/>
            <person name="Sun S."/>
            <person name="Cuomo C.A."/>
            <person name="Heitman J."/>
        </authorList>
    </citation>
    <scope>NUCLEOTIDE SEQUENCE</scope>
    <source>
        <strain evidence="6">CBS 10118</strain>
    </source>
</reference>
<feature type="compositionally biased region" description="Polar residues" evidence="1">
    <location>
        <begin position="973"/>
        <end position="982"/>
    </location>
</feature>
<feature type="compositionally biased region" description="Low complexity" evidence="1">
    <location>
        <begin position="570"/>
        <end position="580"/>
    </location>
</feature>
<feature type="compositionally biased region" description="Low complexity" evidence="1">
    <location>
        <begin position="955"/>
        <end position="972"/>
    </location>
</feature>
<feature type="region of interest" description="Disordered" evidence="1">
    <location>
        <begin position="929"/>
        <end position="1024"/>
    </location>
</feature>
<dbReference type="InterPro" id="IPR013783">
    <property type="entry name" value="Ig-like_fold"/>
</dbReference>
<evidence type="ECO:0000256" key="1">
    <source>
        <dbReference type="SAM" id="MobiDB-lite"/>
    </source>
</evidence>
<feature type="domain" description="Dystroglycan-type cadherin-like" evidence="4">
    <location>
        <begin position="153"/>
        <end position="251"/>
    </location>
</feature>
<dbReference type="STRING" id="1296100.A0A1B9GC49"/>
<protein>
    <recommendedName>
        <fullName evidence="4">Dystroglycan-type cadherin-like domain-containing protein</fullName>
    </recommendedName>
</protein>
<evidence type="ECO:0000256" key="3">
    <source>
        <dbReference type="SAM" id="SignalP"/>
    </source>
</evidence>
<feature type="chain" id="PRO_5042334974" description="Dystroglycan-type cadherin-like domain-containing protein" evidence="3">
    <location>
        <begin position="20"/>
        <end position="1136"/>
    </location>
</feature>
<keyword evidence="2" id="KW-1133">Transmembrane helix</keyword>
<feature type="transmembrane region" description="Helical" evidence="2">
    <location>
        <begin position="467"/>
        <end position="488"/>
    </location>
</feature>
<keyword evidence="2" id="KW-0812">Transmembrane</keyword>
<dbReference type="SUPFAM" id="SSF49313">
    <property type="entry name" value="Cadherin-like"/>
    <property type="match status" value="2"/>
</dbReference>
<dbReference type="GO" id="GO:0016020">
    <property type="term" value="C:membrane"/>
    <property type="evidence" value="ECO:0007669"/>
    <property type="project" value="InterPro"/>
</dbReference>
<dbReference type="GeneID" id="30204485"/>
<dbReference type="KEGG" id="kbi:30204485"/>
<feature type="compositionally biased region" description="Pro residues" evidence="1">
    <location>
        <begin position="942"/>
        <end position="954"/>
    </location>
</feature>
<dbReference type="RefSeq" id="XP_019049668.1">
    <property type="nucleotide sequence ID" value="XM_019186790.1"/>
</dbReference>
<keyword evidence="7" id="KW-1185">Reference proteome</keyword>
<dbReference type="InterPro" id="IPR015919">
    <property type="entry name" value="Cadherin-like_sf"/>
</dbReference>
<feature type="compositionally biased region" description="Low complexity" evidence="1">
    <location>
        <begin position="769"/>
        <end position="783"/>
    </location>
</feature>
<evidence type="ECO:0000256" key="2">
    <source>
        <dbReference type="SAM" id="Phobius"/>
    </source>
</evidence>
<dbReference type="EMBL" id="KI894018">
    <property type="protein sequence ID" value="OCF28598.1"/>
    <property type="molecule type" value="Genomic_DNA"/>
</dbReference>
<feature type="compositionally biased region" description="Polar residues" evidence="1">
    <location>
        <begin position="695"/>
        <end position="707"/>
    </location>
</feature>
<feature type="region of interest" description="Disordered" evidence="1">
    <location>
        <begin position="854"/>
        <end position="888"/>
    </location>
</feature>
<feature type="domain" description="Dystroglycan-type cadherin-like" evidence="4">
    <location>
        <begin position="30"/>
        <end position="122"/>
    </location>
</feature>
<feature type="compositionally biased region" description="Polar residues" evidence="1">
    <location>
        <begin position="650"/>
        <end position="683"/>
    </location>
</feature>
<organism evidence="5">
    <name type="scientific">Kwoniella bestiolae CBS 10118</name>
    <dbReference type="NCBI Taxonomy" id="1296100"/>
    <lineage>
        <taxon>Eukaryota</taxon>
        <taxon>Fungi</taxon>
        <taxon>Dikarya</taxon>
        <taxon>Basidiomycota</taxon>
        <taxon>Agaricomycotina</taxon>
        <taxon>Tremellomycetes</taxon>
        <taxon>Tremellales</taxon>
        <taxon>Cryptococcaceae</taxon>
        <taxon>Kwoniella</taxon>
    </lineage>
</organism>
<accession>A0A1B9GC49</accession>
<reference evidence="5" key="3">
    <citation type="submission" date="2014-01" db="EMBL/GenBank/DDBJ databases">
        <title>Evolution of pathogenesis and genome organization in the Tremellales.</title>
        <authorList>
            <person name="Cuomo C."/>
            <person name="Litvintseva A."/>
            <person name="Heitman J."/>
            <person name="Chen Y."/>
            <person name="Sun S."/>
            <person name="Springer D."/>
            <person name="Dromer F."/>
            <person name="Young S."/>
            <person name="Zeng Q."/>
            <person name="Chapman S."/>
            <person name="Gujja S."/>
            <person name="Saif S."/>
            <person name="Birren B."/>
        </authorList>
    </citation>
    <scope>NUCLEOTIDE SEQUENCE</scope>
    <source>
        <strain evidence="5">CBS 10118</strain>
    </source>
</reference>
<dbReference type="VEuPathDB" id="FungiDB:I302_00086"/>
<gene>
    <name evidence="5" type="ORF">I302_00086</name>
    <name evidence="6" type="ORF">I302_101405</name>
</gene>
<dbReference type="GO" id="GO:0005509">
    <property type="term" value="F:calcium ion binding"/>
    <property type="evidence" value="ECO:0007669"/>
    <property type="project" value="InterPro"/>
</dbReference>
<evidence type="ECO:0000313" key="6">
    <source>
        <dbReference type="EMBL" id="WVW79436.1"/>
    </source>
</evidence>
<dbReference type="EMBL" id="CP144541">
    <property type="protein sequence ID" value="WVW79436.1"/>
    <property type="molecule type" value="Genomic_DNA"/>
</dbReference>
<evidence type="ECO:0000313" key="5">
    <source>
        <dbReference type="EMBL" id="OCF28598.1"/>
    </source>
</evidence>
<reference evidence="5" key="1">
    <citation type="submission" date="2013-07" db="EMBL/GenBank/DDBJ databases">
        <title>The Genome Sequence of Cryptococcus bestiolae CBS10118.</title>
        <authorList>
            <consortium name="The Broad Institute Genome Sequencing Platform"/>
            <person name="Cuomo C."/>
            <person name="Litvintseva A."/>
            <person name="Chen Y."/>
            <person name="Heitman J."/>
            <person name="Sun S."/>
            <person name="Springer D."/>
            <person name="Dromer F."/>
            <person name="Young S.K."/>
            <person name="Zeng Q."/>
            <person name="Gargeya S."/>
            <person name="Fitzgerald M."/>
            <person name="Abouelleil A."/>
            <person name="Alvarado L."/>
            <person name="Berlin A.M."/>
            <person name="Chapman S.B."/>
            <person name="Dewar J."/>
            <person name="Goldberg J."/>
            <person name="Griggs A."/>
            <person name="Gujja S."/>
            <person name="Hansen M."/>
            <person name="Howarth C."/>
            <person name="Imamovic A."/>
            <person name="Larimer J."/>
            <person name="McCowan C."/>
            <person name="Murphy C."/>
            <person name="Pearson M."/>
            <person name="Priest M."/>
            <person name="Roberts A."/>
            <person name="Saif S."/>
            <person name="Shea T."/>
            <person name="Sykes S."/>
            <person name="Wortman J."/>
            <person name="Nusbaum C."/>
            <person name="Birren B."/>
        </authorList>
    </citation>
    <scope>NUCLEOTIDE SEQUENCE [LARGE SCALE GENOMIC DNA]</scope>
    <source>
        <strain evidence="5">CBS 10118</strain>
    </source>
</reference>
<proteinExistence type="predicted"/>
<keyword evidence="2" id="KW-0472">Membrane</keyword>
<feature type="region of interest" description="Disordered" evidence="1">
    <location>
        <begin position="637"/>
        <end position="809"/>
    </location>
</feature>
<dbReference type="SMART" id="SM00736">
    <property type="entry name" value="CADG"/>
    <property type="match status" value="2"/>
</dbReference>
<feature type="compositionally biased region" description="Low complexity" evidence="1">
    <location>
        <begin position="990"/>
        <end position="1007"/>
    </location>
</feature>
<evidence type="ECO:0000313" key="7">
    <source>
        <dbReference type="Proteomes" id="UP000092730"/>
    </source>
</evidence>
<evidence type="ECO:0000259" key="4">
    <source>
        <dbReference type="SMART" id="SM00736"/>
    </source>
</evidence>
<feature type="signal peptide" evidence="3">
    <location>
        <begin position="1"/>
        <end position="19"/>
    </location>
</feature>
<dbReference type="Gene3D" id="2.60.40.10">
    <property type="entry name" value="Immunoglobulins"/>
    <property type="match status" value="3"/>
</dbReference>
<feature type="region of interest" description="Disordered" evidence="1">
    <location>
        <begin position="562"/>
        <end position="581"/>
    </location>
</feature>
<name>A0A1B9GC49_9TREE</name>
<dbReference type="Proteomes" id="UP000092730">
    <property type="component" value="Chromosome 1"/>
</dbReference>
<dbReference type="OrthoDB" id="414243at2759"/>
<dbReference type="InterPro" id="IPR006644">
    <property type="entry name" value="Cadg"/>
</dbReference>